<evidence type="ECO:0000256" key="1">
    <source>
        <dbReference type="ARBA" id="ARBA00013247"/>
    </source>
</evidence>
<dbReference type="GO" id="GO:0016301">
    <property type="term" value="F:kinase activity"/>
    <property type="evidence" value="ECO:0007669"/>
    <property type="project" value="UniProtKB-KW"/>
</dbReference>
<name>A0A2H0B561_9BACT</name>
<dbReference type="Pfam" id="PF13793">
    <property type="entry name" value="Pribosyltran_N"/>
    <property type="match status" value="1"/>
</dbReference>
<evidence type="ECO:0000256" key="9">
    <source>
        <dbReference type="ARBA" id="ARBA00049535"/>
    </source>
</evidence>
<comment type="caution">
    <text evidence="11">The sequence shown here is derived from an EMBL/GenBank/DDBJ whole genome shotgun (WGS) entry which is preliminary data.</text>
</comment>
<dbReference type="InterPro" id="IPR029057">
    <property type="entry name" value="PRTase-like"/>
</dbReference>
<dbReference type="InterPro" id="IPR029099">
    <property type="entry name" value="Pribosyltran_N"/>
</dbReference>
<keyword evidence="7" id="KW-0067">ATP-binding</keyword>
<dbReference type="GO" id="GO:0005524">
    <property type="term" value="F:ATP binding"/>
    <property type="evidence" value="ECO:0007669"/>
    <property type="project" value="UniProtKB-KW"/>
</dbReference>
<dbReference type="EC" id="2.7.6.1" evidence="1"/>
<evidence type="ECO:0000256" key="8">
    <source>
        <dbReference type="ARBA" id="ARBA00022842"/>
    </source>
</evidence>
<keyword evidence="6" id="KW-0418">Kinase</keyword>
<dbReference type="SUPFAM" id="SSF53271">
    <property type="entry name" value="PRTase-like"/>
    <property type="match status" value="2"/>
</dbReference>
<dbReference type="CDD" id="cd06223">
    <property type="entry name" value="PRTases_typeI"/>
    <property type="match status" value="1"/>
</dbReference>
<organism evidence="11 12">
    <name type="scientific">Candidatus Beckwithbacteria bacterium CG23_combo_of_CG06-09_8_20_14_all_34_8</name>
    <dbReference type="NCBI Taxonomy" id="1974497"/>
    <lineage>
        <taxon>Bacteria</taxon>
        <taxon>Candidatus Beckwithiibacteriota</taxon>
    </lineage>
</organism>
<dbReference type="PANTHER" id="PTHR10210">
    <property type="entry name" value="RIBOSE-PHOSPHATE DIPHOSPHOKINASE FAMILY MEMBER"/>
    <property type="match status" value="1"/>
</dbReference>
<dbReference type="Gene3D" id="3.40.50.2020">
    <property type="match status" value="2"/>
</dbReference>
<sequence length="296" mass="32782">MRIYSGSSNPKLASRLSKITGYPLADIEISSFPNGETKIWINDKIDNEAIVVQSFSPNPDRMIIEYALLMDALRRGGADKIIVVIPWLGYCIQDKVFRQGEPLSAKVIAEIVQSTNPDKIITIDLHNEAIQGFFASRTKLLSAIPLFWEILKTIKLDCVISPDEGALKKSTKTAQALNLDIVTLNKRRDLNTGKVEFLGINGNVKGKSALITDDFISTGQTLTMAADYLKSQGVEKLYVAVTHHLFVSGVQEKLSKCGIDELFVTDTIAMPKDIIKNTDNFSTRILSVDKLIHDNL</sequence>
<proteinExistence type="predicted"/>
<dbReference type="EMBL" id="PCSR01000105">
    <property type="protein sequence ID" value="PIP52797.1"/>
    <property type="molecule type" value="Genomic_DNA"/>
</dbReference>
<keyword evidence="2" id="KW-0808">Transferase</keyword>
<evidence type="ECO:0000313" key="11">
    <source>
        <dbReference type="EMBL" id="PIP52797.1"/>
    </source>
</evidence>
<keyword evidence="5" id="KW-0547">Nucleotide-binding</keyword>
<gene>
    <name evidence="11" type="ORF">COX08_04435</name>
</gene>
<keyword evidence="4" id="KW-0545">Nucleotide biosynthesis</keyword>
<protein>
    <recommendedName>
        <fullName evidence="1">ribose-phosphate diphosphokinase</fullName>
        <ecNumber evidence="1">2.7.6.1</ecNumber>
    </recommendedName>
</protein>
<dbReference type="NCBIfam" id="TIGR01251">
    <property type="entry name" value="ribP_PPkin"/>
    <property type="match status" value="1"/>
</dbReference>
<dbReference type="GO" id="GO:0005737">
    <property type="term" value="C:cytoplasm"/>
    <property type="evidence" value="ECO:0007669"/>
    <property type="project" value="TreeGrafter"/>
</dbReference>
<keyword evidence="8" id="KW-0460">Magnesium</keyword>
<evidence type="ECO:0000256" key="7">
    <source>
        <dbReference type="ARBA" id="ARBA00022840"/>
    </source>
</evidence>
<keyword evidence="3" id="KW-0479">Metal-binding</keyword>
<evidence type="ECO:0000259" key="10">
    <source>
        <dbReference type="Pfam" id="PF13793"/>
    </source>
</evidence>
<evidence type="ECO:0000256" key="5">
    <source>
        <dbReference type="ARBA" id="ARBA00022741"/>
    </source>
</evidence>
<dbReference type="FunFam" id="3.40.50.2020:FF:000007">
    <property type="entry name" value="Ribose-phosphate pyrophosphokinase"/>
    <property type="match status" value="1"/>
</dbReference>
<dbReference type="GO" id="GO:0002189">
    <property type="term" value="C:ribose phosphate diphosphokinase complex"/>
    <property type="evidence" value="ECO:0007669"/>
    <property type="project" value="TreeGrafter"/>
</dbReference>
<evidence type="ECO:0000256" key="6">
    <source>
        <dbReference type="ARBA" id="ARBA00022777"/>
    </source>
</evidence>
<accession>A0A2H0B561</accession>
<dbReference type="GO" id="GO:0006015">
    <property type="term" value="P:5-phosphoribose 1-diphosphate biosynthetic process"/>
    <property type="evidence" value="ECO:0007669"/>
    <property type="project" value="TreeGrafter"/>
</dbReference>
<dbReference type="SMART" id="SM01400">
    <property type="entry name" value="Pribosyltran_N"/>
    <property type="match status" value="1"/>
</dbReference>
<evidence type="ECO:0000256" key="3">
    <source>
        <dbReference type="ARBA" id="ARBA00022723"/>
    </source>
</evidence>
<dbReference type="InterPro" id="IPR005946">
    <property type="entry name" value="Rib-P_diPkinase"/>
</dbReference>
<dbReference type="AlphaFoldDB" id="A0A2H0B561"/>
<dbReference type="GO" id="GO:0000287">
    <property type="term" value="F:magnesium ion binding"/>
    <property type="evidence" value="ECO:0007669"/>
    <property type="project" value="InterPro"/>
</dbReference>
<evidence type="ECO:0000313" key="12">
    <source>
        <dbReference type="Proteomes" id="UP000229459"/>
    </source>
</evidence>
<dbReference type="InterPro" id="IPR000836">
    <property type="entry name" value="PRTase_dom"/>
</dbReference>
<feature type="domain" description="Ribose-phosphate pyrophosphokinase N-terminal" evidence="10">
    <location>
        <begin position="1"/>
        <end position="113"/>
    </location>
</feature>
<dbReference type="PANTHER" id="PTHR10210:SF32">
    <property type="entry name" value="RIBOSE-PHOSPHATE PYROPHOSPHOKINASE 2"/>
    <property type="match status" value="1"/>
</dbReference>
<dbReference type="Proteomes" id="UP000229459">
    <property type="component" value="Unassembled WGS sequence"/>
</dbReference>
<dbReference type="Pfam" id="PF14572">
    <property type="entry name" value="Pribosyl_synth"/>
    <property type="match status" value="1"/>
</dbReference>
<reference evidence="11 12" key="1">
    <citation type="submission" date="2017-09" db="EMBL/GenBank/DDBJ databases">
        <title>Depth-based differentiation of microbial function through sediment-hosted aquifers and enrichment of novel symbionts in the deep terrestrial subsurface.</title>
        <authorList>
            <person name="Probst A.J."/>
            <person name="Ladd B."/>
            <person name="Jarett J.K."/>
            <person name="Geller-Mcgrath D.E."/>
            <person name="Sieber C.M."/>
            <person name="Emerson J.B."/>
            <person name="Anantharaman K."/>
            <person name="Thomas B.C."/>
            <person name="Malmstrom R."/>
            <person name="Stieglmeier M."/>
            <person name="Klingl A."/>
            <person name="Woyke T."/>
            <person name="Ryan C.M."/>
            <person name="Banfield J.F."/>
        </authorList>
    </citation>
    <scope>NUCLEOTIDE SEQUENCE [LARGE SCALE GENOMIC DNA]</scope>
    <source>
        <strain evidence="11">CG23_combo_of_CG06-09_8_20_14_all_34_8</strain>
    </source>
</reference>
<evidence type="ECO:0000256" key="2">
    <source>
        <dbReference type="ARBA" id="ARBA00022679"/>
    </source>
</evidence>
<comment type="catalytic activity">
    <reaction evidence="9">
        <text>D-ribose 5-phosphate + ATP = 5-phospho-alpha-D-ribose 1-diphosphate + AMP + H(+)</text>
        <dbReference type="Rhea" id="RHEA:15609"/>
        <dbReference type="ChEBI" id="CHEBI:15378"/>
        <dbReference type="ChEBI" id="CHEBI:30616"/>
        <dbReference type="ChEBI" id="CHEBI:58017"/>
        <dbReference type="ChEBI" id="CHEBI:78346"/>
        <dbReference type="ChEBI" id="CHEBI:456215"/>
        <dbReference type="EC" id="2.7.6.1"/>
    </reaction>
</comment>
<dbReference type="GO" id="GO:0004749">
    <property type="term" value="F:ribose phosphate diphosphokinase activity"/>
    <property type="evidence" value="ECO:0007669"/>
    <property type="project" value="UniProtKB-EC"/>
</dbReference>
<dbReference type="GO" id="GO:0006164">
    <property type="term" value="P:purine nucleotide biosynthetic process"/>
    <property type="evidence" value="ECO:0007669"/>
    <property type="project" value="TreeGrafter"/>
</dbReference>
<evidence type="ECO:0000256" key="4">
    <source>
        <dbReference type="ARBA" id="ARBA00022727"/>
    </source>
</evidence>